<dbReference type="KEGG" id="rht:NT26_p10103"/>
<dbReference type="Proteomes" id="UP000010792">
    <property type="component" value="Plasmid NT26_p1"/>
</dbReference>
<name>L0NM19_9HYPH</name>
<keyword evidence="1" id="KW-0614">Plasmid</keyword>
<organism evidence="1 2">
    <name type="scientific">Pseudorhizobium banfieldiae</name>
    <dbReference type="NCBI Taxonomy" id="1125847"/>
    <lineage>
        <taxon>Bacteria</taxon>
        <taxon>Pseudomonadati</taxon>
        <taxon>Pseudomonadota</taxon>
        <taxon>Alphaproteobacteria</taxon>
        <taxon>Hyphomicrobiales</taxon>
        <taxon>Rhizobiaceae</taxon>
        <taxon>Rhizobium/Agrobacterium group</taxon>
        <taxon>Pseudorhizobium</taxon>
    </lineage>
</organism>
<evidence type="ECO:0000313" key="1">
    <source>
        <dbReference type="EMBL" id="CCF22128.1"/>
    </source>
</evidence>
<geneLocation type="plasmid" evidence="1 2">
    <name>NT26_p1</name>
</geneLocation>
<protein>
    <submittedName>
        <fullName evidence="1">Uncharacterized protein</fullName>
    </submittedName>
</protein>
<keyword evidence="2" id="KW-1185">Reference proteome</keyword>
<dbReference type="AlphaFoldDB" id="L0NM19"/>
<reference evidence="1 2" key="1">
    <citation type="journal article" date="2013" name="Genome Biol. Evol.">
        <title>Life in an arsenic-containing gold mine: genome and physiology of the autotrophic arsenite-oxidizing bacterium rhizobium sp. NT-26.</title>
        <authorList>
            <person name="Andres J."/>
            <person name="Arsene-Ploetze F."/>
            <person name="Barbe V."/>
            <person name="Brochier-Armanet C."/>
            <person name="Cleiss-Arnold J."/>
            <person name="Coppee J.Y."/>
            <person name="Dillies M.A."/>
            <person name="Geist"/>
            <person name="L"/>
            <person name="Joublin A."/>
            <person name="Koechler S."/>
            <person name="Lassalle F."/>
            <person name="Marchal M."/>
            <person name="Medigue C."/>
            <person name="Muller D."/>
            <person name="Nesme X."/>
            <person name="Plewniak F."/>
            <person name="Proux C."/>
            <person name="Ramirez-Bahena M.H."/>
            <person name="Schenowitz C."/>
            <person name="Sismeiro O."/>
            <person name="Vallenet D."/>
            <person name="Santini J.M."/>
            <person name="Bertin P.N."/>
        </authorList>
    </citation>
    <scope>NUCLEOTIDE SEQUENCE [LARGE SCALE GENOMIC DNA]</scope>
    <source>
        <strain evidence="1 2">NT-26</strain>
        <plasmid evidence="1 2">NT26_p1</plasmid>
    </source>
</reference>
<proteinExistence type="predicted"/>
<dbReference type="EMBL" id="FO082821">
    <property type="protein sequence ID" value="CCF22128.1"/>
    <property type="molecule type" value="Genomic_DNA"/>
</dbReference>
<evidence type="ECO:0000313" key="2">
    <source>
        <dbReference type="Proteomes" id="UP000010792"/>
    </source>
</evidence>
<sequence length="280" mass="28977">MVATHSPDADLANPMTRSRGAAFGFLLMAATHDTPGPLAFSSHSPKARVTSASPRPVLRGLRAYALRYAARASSSVGISSTGAGGSGIREGLAAIRAAISASVGAPNNRLWLRHDEISTSSTGENAETCGCYDENVAVHVIHSVIQVEPSALLDALIVRNVEIIRIRAARAGLSDLHHAAIVSVENIIVVVLVDLPDRDTLALVFSGVTKLGTEGGTVAALVDGLRALILVVSAQERPIPIGAGGNGGHTGRAFLVRFIAGLSGFCFMADRPGEAGLRHS</sequence>
<gene>
    <name evidence="1" type="ORF">NT26_p10103</name>
</gene>
<accession>L0NM19</accession>